<evidence type="ECO:0000256" key="9">
    <source>
        <dbReference type="ARBA" id="ARBA00073635"/>
    </source>
</evidence>
<name>E1JXZ1_SOLFR</name>
<evidence type="ECO:0000256" key="4">
    <source>
        <dbReference type="ARBA" id="ARBA00022840"/>
    </source>
</evidence>
<dbReference type="Pfam" id="PF00899">
    <property type="entry name" value="ThiF"/>
    <property type="match status" value="1"/>
</dbReference>
<keyword evidence="2" id="KW-0808">Transferase</keyword>
<evidence type="ECO:0000256" key="1">
    <source>
        <dbReference type="ARBA" id="ARBA00009919"/>
    </source>
</evidence>
<comment type="caution">
    <text evidence="14">The sequence shown here is derived from an EMBL/GenBank/DDBJ whole genome shotgun (WGS) entry which is preliminary data.</text>
</comment>
<dbReference type="Proteomes" id="UP000006250">
    <property type="component" value="Unassembled WGS sequence"/>
</dbReference>
<keyword evidence="4" id="KW-0067">ATP-binding</keyword>
<dbReference type="AlphaFoldDB" id="E1JXZ1"/>
<organism evidence="14 15">
    <name type="scientific">Solidesulfovibrio fructosivorans JJ]</name>
    <dbReference type="NCBI Taxonomy" id="596151"/>
    <lineage>
        <taxon>Bacteria</taxon>
        <taxon>Pseudomonadati</taxon>
        <taxon>Thermodesulfobacteriota</taxon>
        <taxon>Desulfovibrionia</taxon>
        <taxon>Desulfovibrionales</taxon>
        <taxon>Desulfovibrionaceae</taxon>
        <taxon>Solidesulfovibrio</taxon>
    </lineage>
</organism>
<accession>E1JXZ1</accession>
<comment type="similarity">
    <text evidence="1">Belongs to the HesA/MoeB/ThiF family.</text>
</comment>
<evidence type="ECO:0000256" key="11">
    <source>
        <dbReference type="ARBA" id="ARBA00075328"/>
    </source>
</evidence>
<dbReference type="EMBL" id="AECZ01000016">
    <property type="protein sequence ID" value="EFL50729.1"/>
    <property type="molecule type" value="Genomic_DNA"/>
</dbReference>
<proteinExistence type="inferred from homology"/>
<keyword evidence="3" id="KW-0547">Nucleotide-binding</keyword>
<protein>
    <recommendedName>
        <fullName evidence="9">Molybdopterin-synthase adenylyltransferase</fullName>
        <ecNumber evidence="8">2.7.7.80</ecNumber>
    </recommendedName>
    <alternativeName>
        <fullName evidence="12">MoaD protein adenylase</fullName>
    </alternativeName>
    <alternativeName>
        <fullName evidence="10">Molybdopterin-converting factor subunit 1 adenylase</fullName>
    </alternativeName>
    <alternativeName>
        <fullName evidence="11">Sulfur carrier protein MoaD adenylyltransferase</fullName>
    </alternativeName>
</protein>
<dbReference type="InterPro" id="IPR035985">
    <property type="entry name" value="Ubiquitin-activating_enz"/>
</dbReference>
<dbReference type="eggNOG" id="COG0476">
    <property type="taxonomic scope" value="Bacteria"/>
</dbReference>
<reference evidence="14 15" key="1">
    <citation type="submission" date="2010-08" db="EMBL/GenBank/DDBJ databases">
        <title>The draft genome of Desulfovibrio fructosovorans JJ.</title>
        <authorList>
            <consortium name="US DOE Joint Genome Institute (JGI-PGF)"/>
            <person name="Lucas S."/>
            <person name="Copeland A."/>
            <person name="Lapidus A."/>
            <person name="Cheng J.-F."/>
            <person name="Bruce D."/>
            <person name="Goodwin L."/>
            <person name="Pitluck S."/>
            <person name="Land M.L."/>
            <person name="Hauser L."/>
            <person name="Chang Y.-J."/>
            <person name="Jeffries C."/>
            <person name="Wall J.D."/>
            <person name="Stahl D.A."/>
            <person name="Arkin A.P."/>
            <person name="Dehal P."/>
            <person name="Stolyar S.M."/>
            <person name="Hazen T.C."/>
            <person name="Woyke T.J."/>
        </authorList>
    </citation>
    <scope>NUCLEOTIDE SEQUENCE [LARGE SCALE GENOMIC DNA]</scope>
    <source>
        <strain evidence="14 15">JJ</strain>
    </source>
</reference>
<dbReference type="InterPro" id="IPR000594">
    <property type="entry name" value="ThiF_NAD_FAD-bd"/>
</dbReference>
<sequence length="255" mass="27148">MESEAMFLERYSRHIVLPGIGIEGQRKIARGKVLVIGAGGLGSPVAYYLAAAGVGVLGILDCDVVDRSNLQRQILHATDDIGRPKVVSAKEKLERLNPDVSVRTYDTRIDASNIGKIIAPYDFVVDGVDNFQTKFLINDACILAGIPFSMGGVLQFVGQTMTVLPGKSACYRCVMGDVSKSAPTCAEKGLLGPVPGITGTIQAAEALKYLTGAGELLCDNLLLFDATAMEFMKSPVRRNPDCPACGEHHAPPQPS</sequence>
<dbReference type="GO" id="GO:0008146">
    <property type="term" value="F:sulfotransferase activity"/>
    <property type="evidence" value="ECO:0007669"/>
    <property type="project" value="TreeGrafter"/>
</dbReference>
<evidence type="ECO:0000256" key="3">
    <source>
        <dbReference type="ARBA" id="ARBA00022741"/>
    </source>
</evidence>
<evidence type="ECO:0000256" key="6">
    <source>
        <dbReference type="ARBA" id="ARBA00055169"/>
    </source>
</evidence>
<evidence type="ECO:0000256" key="10">
    <source>
        <dbReference type="ARBA" id="ARBA00075110"/>
    </source>
</evidence>
<gene>
    <name evidence="14" type="ORF">DesfrDRAFT_2490</name>
</gene>
<evidence type="ECO:0000256" key="2">
    <source>
        <dbReference type="ARBA" id="ARBA00022679"/>
    </source>
</evidence>
<comment type="function">
    <text evidence="6">Catalyzes the adenylation by ATP of the carboxyl group of the C-terminal glycine of sulfur carrier protein MoaD.</text>
</comment>
<dbReference type="GO" id="GO:0005524">
    <property type="term" value="F:ATP binding"/>
    <property type="evidence" value="ECO:0007669"/>
    <property type="project" value="UniProtKB-KW"/>
</dbReference>
<dbReference type="GO" id="GO:0004792">
    <property type="term" value="F:thiosulfate-cyanide sulfurtransferase activity"/>
    <property type="evidence" value="ECO:0007669"/>
    <property type="project" value="TreeGrafter"/>
</dbReference>
<dbReference type="Gene3D" id="3.40.50.720">
    <property type="entry name" value="NAD(P)-binding Rossmann-like Domain"/>
    <property type="match status" value="1"/>
</dbReference>
<dbReference type="InterPro" id="IPR045886">
    <property type="entry name" value="ThiF/MoeB/HesA"/>
</dbReference>
<evidence type="ECO:0000313" key="15">
    <source>
        <dbReference type="Proteomes" id="UP000006250"/>
    </source>
</evidence>
<dbReference type="RefSeq" id="WP_005994326.1">
    <property type="nucleotide sequence ID" value="NZ_AECZ01000016.1"/>
</dbReference>
<dbReference type="GO" id="GO:0005829">
    <property type="term" value="C:cytosol"/>
    <property type="evidence" value="ECO:0007669"/>
    <property type="project" value="TreeGrafter"/>
</dbReference>
<comment type="subunit">
    <text evidence="7">Homodimer. Forms a stable heterotetrameric complex of 2 MoeB and 2 MoaD during adenylation of MoaD.</text>
</comment>
<evidence type="ECO:0000256" key="5">
    <source>
        <dbReference type="ARBA" id="ARBA00052218"/>
    </source>
</evidence>
<evidence type="ECO:0000313" key="14">
    <source>
        <dbReference type="EMBL" id="EFL50729.1"/>
    </source>
</evidence>
<evidence type="ECO:0000256" key="12">
    <source>
        <dbReference type="ARBA" id="ARBA00078531"/>
    </source>
</evidence>
<comment type="catalytic activity">
    <reaction evidence="5">
        <text>[molybdopterin-synthase sulfur-carrier protein]-C-terminal Gly-Gly + ATP + H(+) = [molybdopterin-synthase sulfur-carrier protein]-C-terminal Gly-Gly-AMP + diphosphate</text>
        <dbReference type="Rhea" id="RHEA:43616"/>
        <dbReference type="Rhea" id="RHEA-COMP:12159"/>
        <dbReference type="Rhea" id="RHEA-COMP:12202"/>
        <dbReference type="ChEBI" id="CHEBI:15378"/>
        <dbReference type="ChEBI" id="CHEBI:30616"/>
        <dbReference type="ChEBI" id="CHEBI:33019"/>
        <dbReference type="ChEBI" id="CHEBI:90618"/>
        <dbReference type="ChEBI" id="CHEBI:90778"/>
        <dbReference type="EC" id="2.7.7.80"/>
    </reaction>
</comment>
<dbReference type="CDD" id="cd00757">
    <property type="entry name" value="ThiF_MoeB_HesA_family"/>
    <property type="match status" value="1"/>
</dbReference>
<dbReference type="SUPFAM" id="SSF69572">
    <property type="entry name" value="Activating enzymes of the ubiquitin-like proteins"/>
    <property type="match status" value="1"/>
</dbReference>
<dbReference type="GO" id="GO:0008641">
    <property type="term" value="F:ubiquitin-like modifier activating enzyme activity"/>
    <property type="evidence" value="ECO:0007669"/>
    <property type="project" value="InterPro"/>
</dbReference>
<evidence type="ECO:0000259" key="13">
    <source>
        <dbReference type="Pfam" id="PF00899"/>
    </source>
</evidence>
<dbReference type="FunFam" id="3.40.50.720:FF:000033">
    <property type="entry name" value="Adenylyltransferase and sulfurtransferase MOCS3"/>
    <property type="match status" value="1"/>
</dbReference>
<dbReference type="EC" id="2.7.7.80" evidence="8"/>
<dbReference type="STRING" id="596151.DesfrDRAFT_2490"/>
<dbReference type="PANTHER" id="PTHR10953">
    <property type="entry name" value="UBIQUITIN-ACTIVATING ENZYME E1"/>
    <property type="match status" value="1"/>
</dbReference>
<dbReference type="GO" id="GO:0061605">
    <property type="term" value="F:molybdopterin-synthase adenylyltransferase activity"/>
    <property type="evidence" value="ECO:0007669"/>
    <property type="project" value="UniProtKB-EC"/>
</dbReference>
<feature type="domain" description="THIF-type NAD/FAD binding fold" evidence="13">
    <location>
        <begin position="11"/>
        <end position="244"/>
    </location>
</feature>
<keyword evidence="15" id="KW-1185">Reference proteome</keyword>
<dbReference type="PANTHER" id="PTHR10953:SF102">
    <property type="entry name" value="ADENYLYLTRANSFERASE AND SULFURTRANSFERASE MOCS3"/>
    <property type="match status" value="1"/>
</dbReference>
<evidence type="ECO:0000256" key="8">
    <source>
        <dbReference type="ARBA" id="ARBA00066884"/>
    </source>
</evidence>
<evidence type="ECO:0000256" key="7">
    <source>
        <dbReference type="ARBA" id="ARBA00063809"/>
    </source>
</evidence>